<dbReference type="GO" id="GO:0042597">
    <property type="term" value="C:periplasmic space"/>
    <property type="evidence" value="ECO:0007669"/>
    <property type="project" value="UniProtKB-SubCell"/>
</dbReference>
<dbReference type="OrthoDB" id="13290at2"/>
<feature type="binding site" description="covalent" evidence="12">
    <location>
        <position position="128"/>
    </location>
    <ligand>
        <name>heme c</name>
        <dbReference type="ChEBI" id="CHEBI:61717"/>
        <label>2</label>
    </ligand>
</feature>
<comment type="caution">
    <text evidence="14">The sequence shown here is derived from an EMBL/GenBank/DDBJ whole genome shotgun (WGS) entry which is preliminary data.</text>
</comment>
<evidence type="ECO:0000256" key="1">
    <source>
        <dbReference type="ARBA" id="ARBA00004418"/>
    </source>
</evidence>
<evidence type="ECO:0000256" key="13">
    <source>
        <dbReference type="PIRSR" id="PIRSR006105-2"/>
    </source>
</evidence>
<dbReference type="GO" id="GO:0046872">
    <property type="term" value="F:metal ion binding"/>
    <property type="evidence" value="ECO:0007669"/>
    <property type="project" value="UniProtKB-KW"/>
</dbReference>
<sequence>MKKIILVCLSIACVWAAGINDESIGLRKVSLMDENKVKIEDINYSAQPPGMSTRFDRSFENAPPMIPHDLDGLLPITTELNMCTTCHMPEFAKDVGSTSVPKSHLVDLRTGKDDKGMLDGSRYNCVQCHAPQANTEPLVKNKFHPNFRDEKSKTSSNLIDILNQGVK</sequence>
<evidence type="ECO:0000256" key="3">
    <source>
        <dbReference type="ARBA" id="ARBA00013773"/>
    </source>
</evidence>
<dbReference type="Pfam" id="PF03892">
    <property type="entry name" value="NapB"/>
    <property type="match status" value="1"/>
</dbReference>
<keyword evidence="4" id="KW-0813">Transport</keyword>
<evidence type="ECO:0000256" key="4">
    <source>
        <dbReference type="ARBA" id="ARBA00022448"/>
    </source>
</evidence>
<evidence type="ECO:0000256" key="2">
    <source>
        <dbReference type="ARBA" id="ARBA00007368"/>
    </source>
</evidence>
<protein>
    <recommendedName>
        <fullName evidence="3">Periplasmic nitrate reductase, electron transfer subunit</fullName>
    </recommendedName>
    <alternativeName>
        <fullName evidence="11">Diheme cytochrome c NapB</fullName>
    </alternativeName>
</protein>
<feature type="binding site" description="covalent" evidence="12">
    <location>
        <position position="125"/>
    </location>
    <ligand>
        <name>heme c</name>
        <dbReference type="ChEBI" id="CHEBI:61717"/>
        <label>2</label>
    </ligand>
</feature>
<keyword evidence="10 13" id="KW-0408">Iron</keyword>
<evidence type="ECO:0000313" key="14">
    <source>
        <dbReference type="EMBL" id="PSM52063.1"/>
    </source>
</evidence>
<keyword evidence="6 13" id="KW-0479">Metal-binding</keyword>
<feature type="binding site" description="axial binding residue" evidence="13">
    <location>
        <position position="104"/>
    </location>
    <ligand>
        <name>heme c</name>
        <dbReference type="ChEBI" id="CHEBI:61717"/>
        <label>2</label>
    </ligand>
    <ligandPart>
        <name>Fe</name>
        <dbReference type="ChEBI" id="CHEBI:18248"/>
    </ligandPart>
</feature>
<evidence type="ECO:0000313" key="15">
    <source>
        <dbReference type="Proteomes" id="UP000240535"/>
    </source>
</evidence>
<name>A0A2P8R0N5_9BACT</name>
<evidence type="ECO:0000256" key="9">
    <source>
        <dbReference type="ARBA" id="ARBA00022982"/>
    </source>
</evidence>
<gene>
    <name evidence="14" type="ORF">CQ405_05755</name>
</gene>
<dbReference type="PANTHER" id="PTHR38604:SF1">
    <property type="entry name" value="PERIPLASMIC NITRATE REDUCTASE, ELECTRON TRANSFER SUBUNIT"/>
    <property type="match status" value="1"/>
</dbReference>
<keyword evidence="7" id="KW-0732">Signal</keyword>
<feature type="binding site" description="axial binding residue" evidence="13">
    <location>
        <position position="68"/>
    </location>
    <ligand>
        <name>heme c</name>
        <dbReference type="ChEBI" id="CHEBI:61717"/>
        <label>1</label>
    </ligand>
    <ligandPart>
        <name>Fe</name>
        <dbReference type="ChEBI" id="CHEBI:18248"/>
    </ligandPart>
</feature>
<accession>A0A2P8R0N5</accession>
<dbReference type="Gene3D" id="1.10.1130.10">
    <property type="entry name" value="Flavocytochrome C3, Chain A"/>
    <property type="match status" value="1"/>
</dbReference>
<feature type="binding site" description="covalent" evidence="12">
    <location>
        <position position="83"/>
    </location>
    <ligand>
        <name>heme c</name>
        <dbReference type="ChEBI" id="CHEBI:61717"/>
        <label>1</label>
    </ligand>
</feature>
<organism evidence="14 15">
    <name type="scientific">Campylobacter blaseri</name>
    <dbReference type="NCBI Taxonomy" id="2042961"/>
    <lineage>
        <taxon>Bacteria</taxon>
        <taxon>Pseudomonadati</taxon>
        <taxon>Campylobacterota</taxon>
        <taxon>Epsilonproteobacteria</taxon>
        <taxon>Campylobacterales</taxon>
        <taxon>Campylobacteraceae</taxon>
        <taxon>Campylobacter</taxon>
    </lineage>
</organism>
<proteinExistence type="inferred from homology"/>
<dbReference type="InterPro" id="IPR005591">
    <property type="entry name" value="NapB"/>
</dbReference>
<feature type="binding site" description="covalent" evidence="12">
    <location>
        <position position="86"/>
    </location>
    <ligand>
        <name>heme c</name>
        <dbReference type="ChEBI" id="CHEBI:61717"/>
        <label>1</label>
    </ligand>
</feature>
<keyword evidence="15" id="KW-1185">Reference proteome</keyword>
<dbReference type="Proteomes" id="UP000240535">
    <property type="component" value="Unassembled WGS sequence"/>
</dbReference>
<evidence type="ECO:0000256" key="12">
    <source>
        <dbReference type="PIRSR" id="PIRSR006105-1"/>
    </source>
</evidence>
<keyword evidence="9" id="KW-0249">Electron transport</keyword>
<comment type="subcellular location">
    <subcellularLocation>
        <location evidence="1">Periplasm</location>
    </subcellularLocation>
</comment>
<evidence type="ECO:0000256" key="10">
    <source>
        <dbReference type="ARBA" id="ARBA00023004"/>
    </source>
</evidence>
<feature type="binding site" description="axial binding residue" evidence="13">
    <location>
        <position position="87"/>
    </location>
    <ligand>
        <name>heme c</name>
        <dbReference type="ChEBI" id="CHEBI:61717"/>
        <label>1</label>
    </ligand>
    <ligandPart>
        <name>Fe</name>
        <dbReference type="ChEBI" id="CHEBI:18248"/>
    </ligandPart>
</feature>
<dbReference type="InterPro" id="IPR036280">
    <property type="entry name" value="Multihaem_cyt_sf"/>
</dbReference>
<keyword evidence="8" id="KW-0574">Periplasm</keyword>
<dbReference type="PIRSF" id="PIRSF006105">
    <property type="entry name" value="NapB"/>
    <property type="match status" value="1"/>
</dbReference>
<dbReference type="EMBL" id="PDHH01000004">
    <property type="protein sequence ID" value="PSM52063.1"/>
    <property type="molecule type" value="Genomic_DNA"/>
</dbReference>
<evidence type="ECO:0000256" key="7">
    <source>
        <dbReference type="ARBA" id="ARBA00022729"/>
    </source>
</evidence>
<reference evidence="15" key="1">
    <citation type="submission" date="2017-10" db="EMBL/GenBank/DDBJ databases">
        <title>Campylobacter species from seals.</title>
        <authorList>
            <person name="Gilbert M.J."/>
            <person name="Zomer A.L."/>
            <person name="Timmerman A.J."/>
            <person name="Duim B."/>
            <person name="Wagenaar J.A."/>
        </authorList>
    </citation>
    <scope>NUCLEOTIDE SEQUENCE [LARGE SCALE GENOMIC DNA]</scope>
    <source>
        <strain evidence="15">17S00004-5</strain>
    </source>
</reference>
<evidence type="ECO:0000256" key="11">
    <source>
        <dbReference type="ARBA" id="ARBA00031832"/>
    </source>
</evidence>
<dbReference type="GO" id="GO:0009061">
    <property type="term" value="P:anaerobic respiration"/>
    <property type="evidence" value="ECO:0007669"/>
    <property type="project" value="InterPro"/>
</dbReference>
<evidence type="ECO:0000256" key="8">
    <source>
        <dbReference type="ARBA" id="ARBA00022764"/>
    </source>
</evidence>
<dbReference type="PANTHER" id="PTHR38604">
    <property type="entry name" value="PERIPLASMIC NITRATE REDUCTASE, ELECTRON TRANSFER SUBUNIT"/>
    <property type="match status" value="1"/>
</dbReference>
<comment type="PTM">
    <text evidence="12">Binds 2 heme C groups per subunit.</text>
</comment>
<evidence type="ECO:0000256" key="5">
    <source>
        <dbReference type="ARBA" id="ARBA00022617"/>
    </source>
</evidence>
<dbReference type="RefSeq" id="WP_106871602.1">
    <property type="nucleotide sequence ID" value="NZ_CP053841.1"/>
</dbReference>
<keyword evidence="5 12" id="KW-0349">Heme</keyword>
<comment type="similarity">
    <text evidence="2">Belongs to the NapB family.</text>
</comment>
<evidence type="ECO:0000256" key="6">
    <source>
        <dbReference type="ARBA" id="ARBA00022723"/>
    </source>
</evidence>
<dbReference type="AlphaFoldDB" id="A0A2P8R0N5"/>
<dbReference type="SUPFAM" id="SSF48695">
    <property type="entry name" value="Multiheme cytochromes"/>
    <property type="match status" value="1"/>
</dbReference>
<feature type="binding site" description="axial binding residue" evidence="13">
    <location>
        <position position="129"/>
    </location>
    <ligand>
        <name>heme c</name>
        <dbReference type="ChEBI" id="CHEBI:61717"/>
        <label>2</label>
    </ligand>
    <ligandPart>
        <name>Fe</name>
        <dbReference type="ChEBI" id="CHEBI:18248"/>
    </ligandPart>
</feature>